<gene>
    <name evidence="2" type="ORF">C8A01DRAFT_18575</name>
</gene>
<sequence>ILSPSTPAEPLNDCERERPTQDSHFPPTRKTGVKWSKEKLRSGSYGLWTKFLSFFTGLGIDVAIPSKTQVIVELVSEANMIMPGRCRAQLHIHCNCQPVEWAKHPPVPPGPRQRYCPTPLAQPLDILPLDILRSGKIQTSQHLLKGTPRNLPKWSGPLFSSPTSCTSTSTSHRDTSPTST</sequence>
<evidence type="ECO:0000313" key="2">
    <source>
        <dbReference type="EMBL" id="KAK4034654.1"/>
    </source>
</evidence>
<name>A0AAN6PAB1_9PEZI</name>
<dbReference type="EMBL" id="MU854470">
    <property type="protein sequence ID" value="KAK4034654.1"/>
    <property type="molecule type" value="Genomic_DNA"/>
</dbReference>
<keyword evidence="3" id="KW-1185">Reference proteome</keyword>
<protein>
    <submittedName>
        <fullName evidence="2">Uncharacterized protein</fullName>
    </submittedName>
</protein>
<reference evidence="3" key="1">
    <citation type="journal article" date="2023" name="Mol. Phylogenet. Evol.">
        <title>Genome-scale phylogeny and comparative genomics of the fungal order Sordariales.</title>
        <authorList>
            <person name="Hensen N."/>
            <person name="Bonometti L."/>
            <person name="Westerberg I."/>
            <person name="Brannstrom I.O."/>
            <person name="Guillou S."/>
            <person name="Cros-Aarteil S."/>
            <person name="Calhoun S."/>
            <person name="Haridas S."/>
            <person name="Kuo A."/>
            <person name="Mondo S."/>
            <person name="Pangilinan J."/>
            <person name="Riley R."/>
            <person name="LaButti K."/>
            <person name="Andreopoulos B."/>
            <person name="Lipzen A."/>
            <person name="Chen C."/>
            <person name="Yan M."/>
            <person name="Daum C."/>
            <person name="Ng V."/>
            <person name="Clum A."/>
            <person name="Steindorff A."/>
            <person name="Ohm R.A."/>
            <person name="Martin F."/>
            <person name="Silar P."/>
            <person name="Natvig D.O."/>
            <person name="Lalanne C."/>
            <person name="Gautier V."/>
            <person name="Ament-Velasquez S.L."/>
            <person name="Kruys A."/>
            <person name="Hutchinson M.I."/>
            <person name="Powell A.J."/>
            <person name="Barry K."/>
            <person name="Miller A.N."/>
            <person name="Grigoriev I.V."/>
            <person name="Debuchy R."/>
            <person name="Gladieux P."/>
            <person name="Hiltunen Thoren M."/>
            <person name="Johannesson H."/>
        </authorList>
    </citation>
    <scope>NUCLEOTIDE SEQUENCE [LARGE SCALE GENOMIC DNA]</scope>
    <source>
        <strain evidence="3">CBS 284.82</strain>
    </source>
</reference>
<dbReference type="AlphaFoldDB" id="A0AAN6PAB1"/>
<accession>A0AAN6PAB1</accession>
<feature type="compositionally biased region" description="Low complexity" evidence="1">
    <location>
        <begin position="160"/>
        <end position="170"/>
    </location>
</feature>
<evidence type="ECO:0000256" key="1">
    <source>
        <dbReference type="SAM" id="MobiDB-lite"/>
    </source>
</evidence>
<dbReference type="Proteomes" id="UP001303115">
    <property type="component" value="Unassembled WGS sequence"/>
</dbReference>
<feature type="region of interest" description="Disordered" evidence="1">
    <location>
        <begin position="160"/>
        <end position="180"/>
    </location>
</feature>
<proteinExistence type="predicted"/>
<feature type="compositionally biased region" description="Basic and acidic residues" evidence="1">
    <location>
        <begin position="171"/>
        <end position="180"/>
    </location>
</feature>
<comment type="caution">
    <text evidence="2">The sequence shown here is derived from an EMBL/GenBank/DDBJ whole genome shotgun (WGS) entry which is preliminary data.</text>
</comment>
<organism evidence="2 3">
    <name type="scientific">Parachaetomium inaequale</name>
    <dbReference type="NCBI Taxonomy" id="2588326"/>
    <lineage>
        <taxon>Eukaryota</taxon>
        <taxon>Fungi</taxon>
        <taxon>Dikarya</taxon>
        <taxon>Ascomycota</taxon>
        <taxon>Pezizomycotina</taxon>
        <taxon>Sordariomycetes</taxon>
        <taxon>Sordariomycetidae</taxon>
        <taxon>Sordariales</taxon>
        <taxon>Chaetomiaceae</taxon>
        <taxon>Parachaetomium</taxon>
    </lineage>
</organism>
<evidence type="ECO:0000313" key="3">
    <source>
        <dbReference type="Proteomes" id="UP001303115"/>
    </source>
</evidence>
<feature type="region of interest" description="Disordered" evidence="1">
    <location>
        <begin position="1"/>
        <end position="31"/>
    </location>
</feature>
<feature type="non-terminal residue" evidence="2">
    <location>
        <position position="1"/>
    </location>
</feature>